<protein>
    <submittedName>
        <fullName evidence="3">Iron donor protein CyaY</fullName>
    </submittedName>
</protein>
<dbReference type="AlphaFoldDB" id="A0A2W1JZQ9"/>
<dbReference type="PANTHER" id="PTHR16821">
    <property type="entry name" value="FRATAXIN"/>
    <property type="match status" value="1"/>
</dbReference>
<dbReference type="EMBL" id="QKQP01000012">
    <property type="protein sequence ID" value="PZD79808.1"/>
    <property type="molecule type" value="Genomic_DNA"/>
</dbReference>
<dbReference type="GO" id="GO:0005737">
    <property type="term" value="C:cytoplasm"/>
    <property type="evidence" value="ECO:0007669"/>
    <property type="project" value="UniProtKB-ARBA"/>
</dbReference>
<reference evidence="3 4" key="1">
    <citation type="submission" date="2018-06" db="EMBL/GenBank/DDBJ databases">
        <title>Draft sequence of Acidithiobacillus ferrooxidans CCM 4253.</title>
        <authorList>
            <person name="Moya-Beltran A."/>
            <person name="Castro M."/>
            <person name="Covarrubias P.C."/>
            <person name="Issotta F."/>
            <person name="Janiczek O."/>
            <person name="Mandl M."/>
            <person name="Kucera J."/>
            <person name="Quatrini R."/>
        </authorList>
    </citation>
    <scope>NUCLEOTIDE SEQUENCE [LARGE SCALE GENOMIC DNA]</scope>
    <source>
        <strain evidence="3 4">CCM 4253</strain>
    </source>
</reference>
<dbReference type="Proteomes" id="UP000248886">
    <property type="component" value="Unassembled WGS sequence"/>
</dbReference>
<dbReference type="InterPro" id="IPR036524">
    <property type="entry name" value="Frataxin/CyaY_sf"/>
</dbReference>
<organism evidence="3 4">
    <name type="scientific">Acidithiobacillus ferrooxidans</name>
    <name type="common">Thiobacillus ferrooxidans</name>
    <dbReference type="NCBI Taxonomy" id="920"/>
    <lineage>
        <taxon>Bacteria</taxon>
        <taxon>Pseudomonadati</taxon>
        <taxon>Pseudomonadota</taxon>
        <taxon>Acidithiobacillia</taxon>
        <taxon>Acidithiobacillales</taxon>
        <taxon>Acidithiobacillaceae</taxon>
        <taxon>Acidithiobacillus</taxon>
    </lineage>
</organism>
<sequence length="104" mass="11370">MNPQSFAVTVESTLDDLQNRIEADAPEVECDLVDSVLTLLLPDDGQIIINRQEAAQQIWLACSDGPARFSWQGDAWQDSRTGESLKQAVGRLLSLHLGHPVSLG</sequence>
<keyword evidence="2" id="KW-0408">Iron</keyword>
<dbReference type="GO" id="GO:0008198">
    <property type="term" value="F:ferrous iron binding"/>
    <property type="evidence" value="ECO:0007669"/>
    <property type="project" value="TreeGrafter"/>
</dbReference>
<dbReference type="PANTHER" id="PTHR16821:SF2">
    <property type="entry name" value="FRATAXIN, MITOCHONDRIAL"/>
    <property type="match status" value="1"/>
</dbReference>
<comment type="caution">
    <text evidence="3">The sequence shown here is derived from an EMBL/GenBank/DDBJ whole genome shotgun (WGS) entry which is preliminary data.</text>
</comment>
<dbReference type="GO" id="GO:0006879">
    <property type="term" value="P:intracellular iron ion homeostasis"/>
    <property type="evidence" value="ECO:0007669"/>
    <property type="project" value="TreeGrafter"/>
</dbReference>
<comment type="similarity">
    <text evidence="1">Belongs to the frataxin family.</text>
</comment>
<dbReference type="OrthoDB" id="285675at2"/>
<dbReference type="SMART" id="SM01219">
    <property type="entry name" value="Frataxin_Cyay"/>
    <property type="match status" value="1"/>
</dbReference>
<dbReference type="PROSITE" id="PS50810">
    <property type="entry name" value="FRATAXIN_2"/>
    <property type="match status" value="1"/>
</dbReference>
<dbReference type="SUPFAM" id="SSF55387">
    <property type="entry name" value="Frataxin/Nqo15-like"/>
    <property type="match status" value="1"/>
</dbReference>
<dbReference type="GO" id="GO:0008199">
    <property type="term" value="F:ferric iron binding"/>
    <property type="evidence" value="ECO:0007669"/>
    <property type="project" value="InterPro"/>
</dbReference>
<dbReference type="GeneID" id="65281314"/>
<dbReference type="OMA" id="EPMHEIW"/>
<evidence type="ECO:0000256" key="2">
    <source>
        <dbReference type="ARBA" id="ARBA00023004"/>
    </source>
</evidence>
<dbReference type="InterPro" id="IPR002908">
    <property type="entry name" value="Frataxin/CyaY"/>
</dbReference>
<dbReference type="Pfam" id="PF01491">
    <property type="entry name" value="Frataxin_Cyay"/>
    <property type="match status" value="1"/>
</dbReference>
<proteinExistence type="inferred from homology"/>
<dbReference type="GO" id="GO:0034986">
    <property type="term" value="F:iron chaperone activity"/>
    <property type="evidence" value="ECO:0007669"/>
    <property type="project" value="TreeGrafter"/>
</dbReference>
<evidence type="ECO:0000256" key="1">
    <source>
        <dbReference type="ARBA" id="ARBA00008183"/>
    </source>
</evidence>
<dbReference type="GO" id="GO:0016226">
    <property type="term" value="P:iron-sulfur cluster assembly"/>
    <property type="evidence" value="ECO:0007669"/>
    <property type="project" value="InterPro"/>
</dbReference>
<evidence type="ECO:0000313" key="4">
    <source>
        <dbReference type="Proteomes" id="UP000248886"/>
    </source>
</evidence>
<accession>A0A2W1JZQ9</accession>
<dbReference type="Gene3D" id="3.30.920.10">
    <property type="entry name" value="Frataxin/CyaY"/>
    <property type="match status" value="1"/>
</dbReference>
<name>A0A2W1JZQ9_ACIFR</name>
<dbReference type="NCBIfam" id="TIGR03421">
    <property type="entry name" value="FeS_CyaY"/>
    <property type="match status" value="1"/>
</dbReference>
<gene>
    <name evidence="3" type="primary">cyaY</name>
    <name evidence="3" type="ORF">DN052_14845</name>
</gene>
<dbReference type="GO" id="GO:0051537">
    <property type="term" value="F:2 iron, 2 sulfur cluster binding"/>
    <property type="evidence" value="ECO:0007669"/>
    <property type="project" value="TreeGrafter"/>
</dbReference>
<dbReference type="GO" id="GO:0004322">
    <property type="term" value="F:ferroxidase activity"/>
    <property type="evidence" value="ECO:0007669"/>
    <property type="project" value="TreeGrafter"/>
</dbReference>
<dbReference type="RefSeq" id="WP_009567357.1">
    <property type="nucleotide sequence ID" value="NZ_AP025160.1"/>
</dbReference>
<evidence type="ECO:0000313" key="3">
    <source>
        <dbReference type="EMBL" id="PZD79808.1"/>
    </source>
</evidence>